<dbReference type="SUPFAM" id="SSF50969">
    <property type="entry name" value="YVTN repeat-like/Quinoprotein amine dehydrogenase"/>
    <property type="match status" value="1"/>
</dbReference>
<evidence type="ECO:0000313" key="2">
    <source>
        <dbReference type="EMBL" id="AXE26196.1"/>
    </source>
</evidence>
<name>A0A344U5M5_9ACTN</name>
<dbReference type="Proteomes" id="UP000252004">
    <property type="component" value="Chromosome"/>
</dbReference>
<feature type="compositionally biased region" description="Pro residues" evidence="1">
    <location>
        <begin position="388"/>
        <end position="399"/>
    </location>
</feature>
<feature type="region of interest" description="Disordered" evidence="1">
    <location>
        <begin position="368"/>
        <end position="411"/>
    </location>
</feature>
<dbReference type="InterPro" id="IPR011044">
    <property type="entry name" value="Quino_amine_DH_bsu"/>
</dbReference>
<sequence>MKRRRSCCSAGSAKTSFLTGGDARMTVCAIEITTAAPFTIAADGSYAARLAGSGEARYPERWTLAGPEPYAVPLPLAQPEEADSEVLPLADGRVLIHRRVADRHAFALLYPTGGAGAGPRTGELSLGSVVPGREDVRVSLLPPPPGGSCAYALASSAGGSAVWRVAGGPFGPVARIPGRCTGGVWLDRGGRMLALDREREGTVKAVAVDVGCGEATPLLQIADGSDDRLLFADPDSGLVLVRSDAAGEPRLGWGVLGSARPVRFPECLRGLPAVPFAVQPGQALMPETCGVAFRLEDPAGGSGDWGGVALWRPADRRVFRLAAPAGWLGTGLWSPEGRLRLPYSTPEVPCGIAAVAMPDAPAPAVRVEARPTAGPAAPGAAAGAAPRAVPPGPVPPRPVPLQQAPLQGAAH</sequence>
<dbReference type="KEGG" id="sgz:C0216_24495"/>
<reference evidence="2 3" key="1">
    <citation type="submission" date="2018-01" db="EMBL/GenBank/DDBJ databases">
        <title>Draft genome Sequence of streptomyces globosus LZH-48.</title>
        <authorList>
            <person name="Ran K."/>
            <person name="Li Z."/>
            <person name="Wei S."/>
            <person name="Dong R."/>
        </authorList>
    </citation>
    <scope>NUCLEOTIDE SEQUENCE [LARGE SCALE GENOMIC DNA]</scope>
    <source>
        <strain evidence="2 3">LZH-48</strain>
    </source>
</reference>
<accession>A0A344U5M5</accession>
<dbReference type="AlphaFoldDB" id="A0A344U5M5"/>
<feature type="compositionally biased region" description="Low complexity" evidence="1">
    <location>
        <begin position="368"/>
        <end position="387"/>
    </location>
</feature>
<protein>
    <submittedName>
        <fullName evidence="2">Uncharacterized protein</fullName>
    </submittedName>
</protein>
<gene>
    <name evidence="2" type="ORF">C0216_24495</name>
</gene>
<organism evidence="2 3">
    <name type="scientific">Streptomyces globosus</name>
    <dbReference type="NCBI Taxonomy" id="68209"/>
    <lineage>
        <taxon>Bacteria</taxon>
        <taxon>Bacillati</taxon>
        <taxon>Actinomycetota</taxon>
        <taxon>Actinomycetes</taxon>
        <taxon>Kitasatosporales</taxon>
        <taxon>Streptomycetaceae</taxon>
        <taxon>Streptomyces</taxon>
    </lineage>
</organism>
<proteinExistence type="predicted"/>
<evidence type="ECO:0000256" key="1">
    <source>
        <dbReference type="SAM" id="MobiDB-lite"/>
    </source>
</evidence>
<dbReference type="EMBL" id="CP030862">
    <property type="protein sequence ID" value="AXE26196.1"/>
    <property type="molecule type" value="Genomic_DNA"/>
</dbReference>
<evidence type="ECO:0000313" key="3">
    <source>
        <dbReference type="Proteomes" id="UP000252004"/>
    </source>
</evidence>
<keyword evidence="3" id="KW-1185">Reference proteome</keyword>
<dbReference type="OrthoDB" id="262125at2"/>